<feature type="domain" description="EGF-like" evidence="13">
    <location>
        <begin position="1574"/>
        <end position="1614"/>
    </location>
</feature>
<comment type="subcellular location">
    <subcellularLocation>
        <location evidence="1">Secreted</location>
        <location evidence="1">Extracellular space</location>
        <location evidence="1">Extracellular matrix</location>
    </subcellularLocation>
</comment>
<evidence type="ECO:0000256" key="12">
    <source>
        <dbReference type="SAM" id="MobiDB-lite"/>
    </source>
</evidence>
<feature type="region of interest" description="Disordered" evidence="12">
    <location>
        <begin position="1434"/>
        <end position="1458"/>
    </location>
</feature>
<feature type="compositionally biased region" description="Low complexity" evidence="12">
    <location>
        <begin position="1434"/>
        <end position="1453"/>
    </location>
</feature>
<evidence type="ECO:0000256" key="3">
    <source>
        <dbReference type="ARBA" id="ARBA00022525"/>
    </source>
</evidence>
<dbReference type="Pfam" id="PF07645">
    <property type="entry name" value="EGF_CA"/>
    <property type="match status" value="16"/>
</dbReference>
<keyword evidence="8" id="KW-0106">Calcium</keyword>
<dbReference type="PROSITE" id="PS01187">
    <property type="entry name" value="EGF_CA"/>
    <property type="match status" value="9"/>
</dbReference>
<keyword evidence="15" id="KW-1185">Reference proteome</keyword>
<gene>
    <name evidence="14" type="ORF">EEDITHA_LOCUS14179</name>
</gene>
<dbReference type="PROSITE" id="PS50026">
    <property type="entry name" value="EGF_3"/>
    <property type="match status" value="6"/>
</dbReference>
<dbReference type="SMART" id="SM00181">
    <property type="entry name" value="EGF"/>
    <property type="match status" value="12"/>
</dbReference>
<dbReference type="FunFam" id="2.10.25.10:FF:000038">
    <property type="entry name" value="Fibrillin 2"/>
    <property type="match status" value="2"/>
</dbReference>
<dbReference type="Pfam" id="PF22914">
    <property type="entry name" value="Fibulin_C"/>
    <property type="match status" value="1"/>
</dbReference>
<feature type="domain" description="EGF-like" evidence="13">
    <location>
        <begin position="1117"/>
        <end position="1155"/>
    </location>
</feature>
<keyword evidence="6" id="KW-0732">Signal</keyword>
<dbReference type="FunFam" id="2.10.25.10:FF:000005">
    <property type="entry name" value="Fibrillin 2"/>
    <property type="match status" value="1"/>
</dbReference>
<dbReference type="InterPro" id="IPR000742">
    <property type="entry name" value="EGF"/>
</dbReference>
<feature type="compositionally biased region" description="Low complexity" evidence="12">
    <location>
        <begin position="1290"/>
        <end position="1303"/>
    </location>
</feature>
<evidence type="ECO:0000259" key="13">
    <source>
        <dbReference type="PROSITE" id="PS50026"/>
    </source>
</evidence>
<dbReference type="InterPro" id="IPR049883">
    <property type="entry name" value="NOTCH1_EGF-like"/>
</dbReference>
<dbReference type="InterPro" id="IPR009030">
    <property type="entry name" value="Growth_fac_rcpt_cys_sf"/>
</dbReference>
<dbReference type="InterPro" id="IPR026823">
    <property type="entry name" value="cEGF"/>
</dbReference>
<feature type="region of interest" description="Disordered" evidence="12">
    <location>
        <begin position="519"/>
        <end position="634"/>
    </location>
</feature>
<feature type="compositionally biased region" description="Basic and acidic residues" evidence="12">
    <location>
        <begin position="611"/>
        <end position="622"/>
    </location>
</feature>
<evidence type="ECO:0000256" key="10">
    <source>
        <dbReference type="ARBA" id="ARBA00023180"/>
    </source>
</evidence>
<keyword evidence="3" id="KW-0964">Secreted</keyword>
<feature type="domain" description="EGF-like" evidence="13">
    <location>
        <begin position="1615"/>
        <end position="1657"/>
    </location>
</feature>
<feature type="domain" description="EGF-like" evidence="13">
    <location>
        <begin position="1389"/>
        <end position="1430"/>
    </location>
</feature>
<dbReference type="SMART" id="SM00179">
    <property type="entry name" value="EGF_CA"/>
    <property type="match status" value="21"/>
</dbReference>
<evidence type="ECO:0000256" key="6">
    <source>
        <dbReference type="ARBA" id="ARBA00022729"/>
    </source>
</evidence>
<dbReference type="PANTHER" id="PTHR24034:SF204">
    <property type="entry name" value="ADHESION G PROTEIN-COUPLED RECEPTOR E1"/>
    <property type="match status" value="1"/>
</dbReference>
<dbReference type="SUPFAM" id="SSF57196">
    <property type="entry name" value="EGF/Laminin"/>
    <property type="match status" value="6"/>
</dbReference>
<evidence type="ECO:0000256" key="2">
    <source>
        <dbReference type="ARBA" id="ARBA00006127"/>
    </source>
</evidence>
<dbReference type="Gene3D" id="2.10.25.10">
    <property type="entry name" value="Laminin"/>
    <property type="match status" value="21"/>
</dbReference>
<keyword evidence="5 11" id="KW-0245">EGF-like domain</keyword>
<keyword evidence="7" id="KW-0677">Repeat</keyword>
<comment type="similarity">
    <text evidence="2">Belongs to the fibulin family.</text>
</comment>
<dbReference type="GO" id="GO:0005509">
    <property type="term" value="F:calcium ion binding"/>
    <property type="evidence" value="ECO:0007669"/>
    <property type="project" value="InterPro"/>
</dbReference>
<evidence type="ECO:0000256" key="1">
    <source>
        <dbReference type="ARBA" id="ARBA00004498"/>
    </source>
</evidence>
<protein>
    <recommendedName>
        <fullName evidence="13">EGF-like domain-containing protein</fullName>
    </recommendedName>
</protein>
<keyword evidence="4" id="KW-0272">Extracellular matrix</keyword>
<evidence type="ECO:0000256" key="5">
    <source>
        <dbReference type="ARBA" id="ARBA00022536"/>
    </source>
</evidence>
<accession>A0AAU9UJ16</accession>
<keyword evidence="9" id="KW-1015">Disulfide bond</keyword>
<proteinExistence type="inferred from homology"/>
<evidence type="ECO:0000256" key="7">
    <source>
        <dbReference type="ARBA" id="ARBA00022737"/>
    </source>
</evidence>
<comment type="caution">
    <text evidence="14">The sequence shown here is derived from an EMBL/GenBank/DDBJ whole genome shotgun (WGS) entry which is preliminary data.</text>
</comment>
<evidence type="ECO:0000256" key="4">
    <source>
        <dbReference type="ARBA" id="ARBA00022530"/>
    </source>
</evidence>
<feature type="region of interest" description="Disordered" evidence="12">
    <location>
        <begin position="1209"/>
        <end position="1326"/>
    </location>
</feature>
<dbReference type="PROSITE" id="PS01186">
    <property type="entry name" value="EGF_2"/>
    <property type="match status" value="3"/>
</dbReference>
<feature type="domain" description="EGF-like" evidence="13">
    <location>
        <begin position="1658"/>
        <end position="1698"/>
    </location>
</feature>
<dbReference type="InterPro" id="IPR001881">
    <property type="entry name" value="EGF-like_Ca-bd_dom"/>
</dbReference>
<sequence>MFLHLGLTSEEKSDLAETCCKHGETFALTSSKGCSEAGTPEDADPEEKETCLSSAKSCCEQQQRQKDECAAGIKLAVLKQCMAPKTDIGKTCCDECTFGRLAGESQGKLGCGEPNNDFFSPTTALRKNAYYQCCMDAAEELETTSEKKETTTTEKPREKCKANSCDHICSDDDGKIQCKCREGFRLQPDKKSCKDINECAEAEDDLCTTEDTVCHNTEGSFKCVPLKKRDVSLSCPPGFKRNIINQVCDDINECRLPKPPCPKYLCENTIGGYKCAGKPGKPFTEEATKPTPELSATPTTPAKVDICPIGFRAGPDDECLDIDECEERLDDCQRLSQHCINSHGSYFCQDHVSKRCAPGFKVNAATGICEDIDECVDSLEVCKRNEVCINLPGAYNCKSKISTLPKLATKTCQEGTRVRPGGTICEDIDECREGTHLCDQFQNCINTFGGHECRCKNGFELDSTSGSCADIDECALKLDNCEAGQHCLNVLGSFTCTRRAVTNITSTTLPAYEYEYYDSPEEETSDITSSSTTSSTTTPRPTTTSTTTPRPTTTSTTSTTTPKPTTTSTTSTTTPKPLTSSTTVKPHLPRRYPYPRPHRPRTTTSTTEIPPYRRPDYPRRPEIPVTPTEVTATGPRYPVTIERDRQPDGSYSLNTSDIPKDTWTLVTGKENTNDFDPNQLHCLNGYERNERGECVGLTSEEKSDLAETCCKHGETFALTSSKGCSEAGTPEDADPEEKETCLSSAKSCCEQQQRQKDECAAGIKLAVLKQCMAPKTDIGKTCCDECTFGRLAGESQGNLGCGEPNNDFFSPTTALRKNAYYQCCMDAAEELETTSEKKETTTTEKPREKCKANSCDHICSDDDGKIQCKCREGFRLQPDKKSCKDINECAEAEDDLCTTEDTVCHNTEGSFKCVPLKKRDVSLSCPPGFKRNIINQVCDDINECRLPKPPCPKYLCENTIGGYKCAGKPGKPFTEEATKPTPELSATPTTPAKVDICPIGFRAGPDDECLDIDECEERLDDCQRLSQHCINSHGSYFCQDHVSKRCAPGFKVNAATGICEDIDECVDSLEVCKRNEVCINLPGAYNCKSKISTLPKLATKTCQEGTRVRPGGTICEDIDECREGTHLCDQFQNCINTFGGHECRCKNGFELDSTSGSCADIDECALKLDNCEAGQHCLNVLGSFTCTRRAVTNITSTTLPAYEYEYYDSPEEETSDITSSSTTSSTTTPRPTTTSTTTPRPTTTSTTSTTTPKPTTPSTTSTTTPKPLTSSTTVKPHLPRRYPYPRPYRPRTTTSTTSTTEIPPYRRPDYPRRPEIPVTPTEVTATGPRYPVTIERDRQPDGSYSLNTSDIPKDTWTLVTGKENTNDFDPNQLHCLNGYERNERGECVDINECKNNRNICREFEVCINSPGGYKCECKLGYILDSTGNCALPTTTPKPTTSTERTTPRVEPTAPSVPSWLPLSPGRYNPSQNCELGYTYSIGQKKCIDVNECTTGRASCAPEEDCINTEGGYSSYRETPPSYTPDSTIITVGAQYGQRGTLYMRPTYTRLHDTGAVVTTCSWGYKLTTDRACIDINECERNVSECGPQQRCENFYGGYSCQCPPGHRNIGKNCEDIDECSYGNICSYNARCVNTVGSYRCECTDGFRNAPTNDKVCVDIDECVETPSLCEHSCANSWGGYRCYCNRGYRLSIDNRTCVDIDECEEWGRVRSRGRLCGGRCVNTAGSYRCDCPPGYRLGDDKRSCIDIDECERGTANCGHGEGEVCQNTRGGYHCHHIDCPPGYRIEGKHKCTRIQRSCPISDWGCLHQPSTYSYNFITFVSNLFLPMGSVDLFSMQGPAWVDSVVNFELRLMNVKASPGVQPANINCFGMRPTANVCVISLLCSLGGPQVVELELTMSLYQRAQYAGSAVARLIVIVSEYDF</sequence>
<feature type="compositionally biased region" description="Basic and acidic residues" evidence="12">
    <location>
        <begin position="1304"/>
        <end position="1315"/>
    </location>
</feature>
<dbReference type="Proteomes" id="UP001153954">
    <property type="component" value="Unassembled WGS sequence"/>
</dbReference>
<evidence type="ECO:0000256" key="11">
    <source>
        <dbReference type="PROSITE-ProRule" id="PRU00076"/>
    </source>
</evidence>
<reference evidence="14" key="1">
    <citation type="submission" date="2022-03" db="EMBL/GenBank/DDBJ databases">
        <authorList>
            <person name="Tunstrom K."/>
        </authorList>
    </citation>
    <scope>NUCLEOTIDE SEQUENCE</scope>
</reference>
<evidence type="ECO:0000256" key="8">
    <source>
        <dbReference type="ARBA" id="ARBA00022837"/>
    </source>
</evidence>
<dbReference type="EMBL" id="CAKOGL010000021">
    <property type="protein sequence ID" value="CAH2099147.1"/>
    <property type="molecule type" value="Genomic_DNA"/>
</dbReference>
<dbReference type="InterPro" id="IPR055088">
    <property type="entry name" value="Fibulin_C"/>
</dbReference>
<dbReference type="InterPro" id="IPR018097">
    <property type="entry name" value="EGF_Ca-bd_CS"/>
</dbReference>
<evidence type="ECO:0000313" key="14">
    <source>
        <dbReference type="EMBL" id="CAH2099147.1"/>
    </source>
</evidence>
<dbReference type="CDD" id="cd00054">
    <property type="entry name" value="EGF_CA"/>
    <property type="match status" value="5"/>
</dbReference>
<dbReference type="Pfam" id="PF12662">
    <property type="entry name" value="cEGF"/>
    <property type="match status" value="2"/>
</dbReference>
<dbReference type="PROSITE" id="PS00010">
    <property type="entry name" value="ASX_HYDROXYL"/>
    <property type="match status" value="5"/>
</dbReference>
<feature type="compositionally biased region" description="Low complexity" evidence="12">
    <location>
        <begin position="1218"/>
        <end position="1273"/>
    </location>
</feature>
<dbReference type="InterPro" id="IPR050751">
    <property type="entry name" value="ECM_structural_protein"/>
</dbReference>
<dbReference type="InterPro" id="IPR000152">
    <property type="entry name" value="EGF-type_Asp/Asn_hydroxyl_site"/>
</dbReference>
<name>A0AAU9UJ16_EUPED</name>
<dbReference type="FunFam" id="2.10.25.10:FF:000014">
    <property type="entry name" value="Latent-transforming growth factor beta-binding protein 3"/>
    <property type="match status" value="3"/>
</dbReference>
<feature type="compositionally biased region" description="Low complexity" evidence="12">
    <location>
        <begin position="528"/>
        <end position="583"/>
    </location>
</feature>
<evidence type="ECO:0000313" key="15">
    <source>
        <dbReference type="Proteomes" id="UP001153954"/>
    </source>
</evidence>
<organism evidence="14 15">
    <name type="scientific">Euphydryas editha</name>
    <name type="common">Edith's checkerspot</name>
    <dbReference type="NCBI Taxonomy" id="104508"/>
    <lineage>
        <taxon>Eukaryota</taxon>
        <taxon>Metazoa</taxon>
        <taxon>Ecdysozoa</taxon>
        <taxon>Arthropoda</taxon>
        <taxon>Hexapoda</taxon>
        <taxon>Insecta</taxon>
        <taxon>Pterygota</taxon>
        <taxon>Neoptera</taxon>
        <taxon>Endopterygota</taxon>
        <taxon>Lepidoptera</taxon>
        <taxon>Glossata</taxon>
        <taxon>Ditrysia</taxon>
        <taxon>Papilionoidea</taxon>
        <taxon>Nymphalidae</taxon>
        <taxon>Nymphalinae</taxon>
        <taxon>Euphydryas</taxon>
    </lineage>
</organism>
<keyword evidence="10" id="KW-0325">Glycoprotein</keyword>
<feature type="domain" description="EGF-like" evidence="13">
    <location>
        <begin position="427"/>
        <end position="465"/>
    </location>
</feature>
<comment type="caution">
    <text evidence="11">Lacks conserved residue(s) required for the propagation of feature annotation.</text>
</comment>
<dbReference type="PANTHER" id="PTHR24034">
    <property type="entry name" value="EGF-LIKE DOMAIN-CONTAINING PROTEIN"/>
    <property type="match status" value="1"/>
</dbReference>
<dbReference type="SUPFAM" id="SSF57184">
    <property type="entry name" value="Growth factor receptor domain"/>
    <property type="match status" value="4"/>
</dbReference>
<evidence type="ECO:0000256" key="9">
    <source>
        <dbReference type="ARBA" id="ARBA00023157"/>
    </source>
</evidence>